<keyword evidence="3" id="KW-1185">Reference proteome</keyword>
<comment type="caution">
    <text evidence="2">The sequence shown here is derived from an EMBL/GenBank/DDBJ whole genome shotgun (WGS) entry which is preliminary data.</text>
</comment>
<keyword evidence="1" id="KW-0472">Membrane</keyword>
<dbReference type="EMBL" id="JBHRTI010000003">
    <property type="protein sequence ID" value="MFC3147198.1"/>
    <property type="molecule type" value="Genomic_DNA"/>
</dbReference>
<feature type="transmembrane region" description="Helical" evidence="1">
    <location>
        <begin position="165"/>
        <end position="189"/>
    </location>
</feature>
<keyword evidence="1" id="KW-0812">Transmembrane</keyword>
<feature type="transmembrane region" description="Helical" evidence="1">
    <location>
        <begin position="125"/>
        <end position="145"/>
    </location>
</feature>
<dbReference type="RefSeq" id="WP_377302010.1">
    <property type="nucleotide sequence ID" value="NZ_CP180191.1"/>
</dbReference>
<reference evidence="3" key="1">
    <citation type="journal article" date="2019" name="Int. J. Syst. Evol. Microbiol.">
        <title>The Global Catalogue of Microorganisms (GCM) 10K type strain sequencing project: providing services to taxonomists for standard genome sequencing and annotation.</title>
        <authorList>
            <consortium name="The Broad Institute Genomics Platform"/>
            <consortium name="The Broad Institute Genome Sequencing Center for Infectious Disease"/>
            <person name="Wu L."/>
            <person name="Ma J."/>
        </authorList>
    </citation>
    <scope>NUCLEOTIDE SEQUENCE [LARGE SCALE GENOMIC DNA]</scope>
    <source>
        <strain evidence="3">KCTC 52168</strain>
    </source>
</reference>
<sequence length="204" mass="22552">MILDPELVQARRQASRAFWSLKLHAAPALVVILALFAPADALDRSALAREFCSWVVWLAPFLAVHAEQSYVPQVVTLVKCVSFAALPVVLAAAIPIWMKQIPVLLLLASDGQVDLSEQRAASRRWVSAVVVGVMFLLVFVFNWVFPAWSPSFETHRPEAGPWAHRVVLAIVEYAMLIMVSSLTGMVAAYEGAKAEWRKRASRSS</sequence>
<organism evidence="2 3">
    <name type="scientific">Piscinibacterium candidicorallinum</name>
    <dbReference type="NCBI Taxonomy" id="1793872"/>
    <lineage>
        <taxon>Bacteria</taxon>
        <taxon>Pseudomonadati</taxon>
        <taxon>Pseudomonadota</taxon>
        <taxon>Betaproteobacteria</taxon>
        <taxon>Burkholderiales</taxon>
        <taxon>Piscinibacterium</taxon>
    </lineage>
</organism>
<evidence type="ECO:0000313" key="3">
    <source>
        <dbReference type="Proteomes" id="UP001595556"/>
    </source>
</evidence>
<accession>A0ABV7GZW0</accession>
<keyword evidence="1" id="KW-1133">Transmembrane helix</keyword>
<proteinExistence type="predicted"/>
<feature type="transmembrane region" description="Helical" evidence="1">
    <location>
        <begin position="17"/>
        <end position="39"/>
    </location>
</feature>
<dbReference type="Proteomes" id="UP001595556">
    <property type="component" value="Unassembled WGS sequence"/>
</dbReference>
<protein>
    <recommendedName>
        <fullName evidence="4">Transmembrane protein</fullName>
    </recommendedName>
</protein>
<evidence type="ECO:0000256" key="1">
    <source>
        <dbReference type="SAM" id="Phobius"/>
    </source>
</evidence>
<feature type="transmembrane region" description="Helical" evidence="1">
    <location>
        <begin position="76"/>
        <end position="97"/>
    </location>
</feature>
<gene>
    <name evidence="2" type="ORF">ACFOEN_06030</name>
</gene>
<evidence type="ECO:0000313" key="2">
    <source>
        <dbReference type="EMBL" id="MFC3147198.1"/>
    </source>
</evidence>
<evidence type="ECO:0008006" key="4">
    <source>
        <dbReference type="Google" id="ProtNLM"/>
    </source>
</evidence>
<name>A0ABV7GZW0_9BURK</name>